<accession>A0ABU9B2L7</accession>
<reference evidence="1 2" key="1">
    <citation type="submission" date="2024-04" db="EMBL/GenBank/DDBJ databases">
        <title>Luteolibacter sp. isolated from soil.</title>
        <authorList>
            <person name="An J."/>
        </authorList>
    </citation>
    <scope>NUCLEOTIDE SEQUENCE [LARGE SCALE GENOMIC DNA]</scope>
    <source>
        <strain evidence="1 2">Y139</strain>
    </source>
</reference>
<gene>
    <name evidence="1" type="ORF">WKV53_27435</name>
</gene>
<name>A0ABU9B2L7_9BACT</name>
<evidence type="ECO:0000313" key="2">
    <source>
        <dbReference type="Proteomes" id="UP001371305"/>
    </source>
</evidence>
<dbReference type="EMBL" id="JBBUKT010000018">
    <property type="protein sequence ID" value="MEK7954281.1"/>
    <property type="molecule type" value="Genomic_DNA"/>
</dbReference>
<proteinExistence type="predicted"/>
<sequence>MRRDFTRHSVEPGQDKLDKEIVRPLAEAAHKIDERLRELDRKDPLAPVGRDPVPERYDDLVRRYFEELGK</sequence>
<protein>
    <submittedName>
        <fullName evidence="1">Uncharacterized protein</fullName>
    </submittedName>
</protein>
<organism evidence="1 2">
    <name type="scientific">Luteolibacter soli</name>
    <dbReference type="NCBI Taxonomy" id="3135280"/>
    <lineage>
        <taxon>Bacteria</taxon>
        <taxon>Pseudomonadati</taxon>
        <taxon>Verrucomicrobiota</taxon>
        <taxon>Verrucomicrobiia</taxon>
        <taxon>Verrucomicrobiales</taxon>
        <taxon>Verrucomicrobiaceae</taxon>
        <taxon>Luteolibacter</taxon>
    </lineage>
</organism>
<dbReference type="RefSeq" id="WP_341408049.1">
    <property type="nucleotide sequence ID" value="NZ_JBBUKT010000018.1"/>
</dbReference>
<dbReference type="Proteomes" id="UP001371305">
    <property type="component" value="Unassembled WGS sequence"/>
</dbReference>
<comment type="caution">
    <text evidence="1">The sequence shown here is derived from an EMBL/GenBank/DDBJ whole genome shotgun (WGS) entry which is preliminary data.</text>
</comment>
<keyword evidence="2" id="KW-1185">Reference proteome</keyword>
<evidence type="ECO:0000313" key="1">
    <source>
        <dbReference type="EMBL" id="MEK7954281.1"/>
    </source>
</evidence>